<reference evidence="10" key="1">
    <citation type="journal article" date="2014" name="Front. Microbiol.">
        <title>High frequency of phylogenetically diverse reductive dehalogenase-homologous genes in deep subseafloor sedimentary metagenomes.</title>
        <authorList>
            <person name="Kawai M."/>
            <person name="Futagami T."/>
            <person name="Toyoda A."/>
            <person name="Takaki Y."/>
            <person name="Nishi S."/>
            <person name="Hori S."/>
            <person name="Arai W."/>
            <person name="Tsubouchi T."/>
            <person name="Morono Y."/>
            <person name="Uchiyama I."/>
            <person name="Ito T."/>
            <person name="Fujiyama A."/>
            <person name="Inagaki F."/>
            <person name="Takami H."/>
        </authorList>
    </citation>
    <scope>NUCLEOTIDE SEQUENCE</scope>
    <source>
        <strain evidence="10">Expedition CK06-06</strain>
    </source>
</reference>
<dbReference type="InterPro" id="IPR016055">
    <property type="entry name" value="A-D-PHexomutase_a/b/a-I/II/III"/>
</dbReference>
<accession>X1KQF0</accession>
<evidence type="ECO:0000259" key="8">
    <source>
        <dbReference type="Pfam" id="PF02879"/>
    </source>
</evidence>
<dbReference type="InterPro" id="IPR005845">
    <property type="entry name" value="A-D-PHexomutase_a/b/a-II"/>
</dbReference>
<feature type="non-terminal residue" evidence="10">
    <location>
        <position position="1"/>
    </location>
</feature>
<dbReference type="EMBL" id="BARV01008842">
    <property type="protein sequence ID" value="GAI08913.1"/>
    <property type="molecule type" value="Genomic_DNA"/>
</dbReference>
<keyword evidence="4" id="KW-0479">Metal-binding</keyword>
<comment type="similarity">
    <text evidence="2">Belongs to the phosphohexose mutase family.</text>
</comment>
<dbReference type="InterPro" id="IPR005841">
    <property type="entry name" value="Alpha-D-phosphohexomutase_SF"/>
</dbReference>
<evidence type="ECO:0000256" key="3">
    <source>
        <dbReference type="ARBA" id="ARBA00022553"/>
    </source>
</evidence>
<evidence type="ECO:0000256" key="1">
    <source>
        <dbReference type="ARBA" id="ARBA00001946"/>
    </source>
</evidence>
<keyword evidence="6" id="KW-0413">Isomerase</keyword>
<sequence>QGVVDYLKQKGLASRGLIVGYDTRFASEDFASATAEVVAGNGIKVYLCTKATPTPLISYGVKAQGAGGAVVITASHNPAIWNGFKYKTEYASSAPPEVEAEIESNASRTLATGGINQTPLTEAVEQGLVEYINLDPIYFDHITKLINLSELRQAKLKIVVDPMYGAGIGYFKTLLGGRAIEVVEINSERNPLFPGIQPEPIAANLAKLSTTVKEQRANVGIATDGDADRIGIIDENGEFLTQLQVFALLALYLLEIRGERGAMVKTITTTSMLYRLGEIYKVPVYETPVGFKYIAPIMMAENALVGGEESGGYGFRGHMPERDGILAGLYFLDLM</sequence>
<evidence type="ECO:0008006" key="11">
    <source>
        <dbReference type="Google" id="ProtNLM"/>
    </source>
</evidence>
<evidence type="ECO:0000259" key="7">
    <source>
        <dbReference type="Pfam" id="PF02878"/>
    </source>
</evidence>
<dbReference type="SUPFAM" id="SSF53738">
    <property type="entry name" value="Phosphoglucomutase, first 3 domains"/>
    <property type="match status" value="3"/>
</dbReference>
<feature type="domain" description="Alpha-D-phosphohexomutase alpha/beta/alpha" evidence="9">
    <location>
        <begin position="244"/>
        <end position="335"/>
    </location>
</feature>
<name>X1KQF0_9ZZZZ</name>
<feature type="domain" description="Alpha-D-phosphohexomutase alpha/beta/alpha" evidence="7">
    <location>
        <begin position="1"/>
        <end position="107"/>
    </location>
</feature>
<feature type="non-terminal residue" evidence="10">
    <location>
        <position position="335"/>
    </location>
</feature>
<evidence type="ECO:0000256" key="6">
    <source>
        <dbReference type="ARBA" id="ARBA00023235"/>
    </source>
</evidence>
<dbReference type="GO" id="GO:0006166">
    <property type="term" value="P:purine ribonucleoside salvage"/>
    <property type="evidence" value="ECO:0007669"/>
    <property type="project" value="TreeGrafter"/>
</dbReference>
<evidence type="ECO:0000256" key="2">
    <source>
        <dbReference type="ARBA" id="ARBA00010231"/>
    </source>
</evidence>
<dbReference type="InterPro" id="IPR005844">
    <property type="entry name" value="A-D-PHexomutase_a/b/a-I"/>
</dbReference>
<organism evidence="10">
    <name type="scientific">marine sediment metagenome</name>
    <dbReference type="NCBI Taxonomy" id="412755"/>
    <lineage>
        <taxon>unclassified sequences</taxon>
        <taxon>metagenomes</taxon>
        <taxon>ecological metagenomes</taxon>
    </lineage>
</organism>
<dbReference type="Pfam" id="PF02878">
    <property type="entry name" value="PGM_PMM_I"/>
    <property type="match status" value="1"/>
</dbReference>
<dbReference type="InterPro" id="IPR016066">
    <property type="entry name" value="A-D-PHexomutase_CS"/>
</dbReference>
<comment type="caution">
    <text evidence="10">The sequence shown here is derived from an EMBL/GenBank/DDBJ whole genome shotgun (WGS) entry which is preliminary data.</text>
</comment>
<gene>
    <name evidence="10" type="ORF">S06H3_17646</name>
</gene>
<dbReference type="PRINTS" id="PR00509">
    <property type="entry name" value="PGMPMM"/>
</dbReference>
<dbReference type="PROSITE" id="PS00710">
    <property type="entry name" value="PGM_PMM"/>
    <property type="match status" value="1"/>
</dbReference>
<dbReference type="Gene3D" id="3.40.120.10">
    <property type="entry name" value="Alpha-D-Glucose-1,6-Bisphosphate, subunit A, domain 3"/>
    <property type="match status" value="3"/>
</dbReference>
<dbReference type="Pfam" id="PF02879">
    <property type="entry name" value="PGM_PMM_II"/>
    <property type="match status" value="1"/>
</dbReference>
<dbReference type="GO" id="GO:0000287">
    <property type="term" value="F:magnesium ion binding"/>
    <property type="evidence" value="ECO:0007669"/>
    <property type="project" value="InterPro"/>
</dbReference>
<dbReference type="InterPro" id="IPR005846">
    <property type="entry name" value="A-D-PHexomutase_a/b/a-III"/>
</dbReference>
<dbReference type="Pfam" id="PF02880">
    <property type="entry name" value="PGM_PMM_III"/>
    <property type="match status" value="1"/>
</dbReference>
<dbReference type="GO" id="GO:0008973">
    <property type="term" value="F:phosphopentomutase activity"/>
    <property type="evidence" value="ECO:0007669"/>
    <property type="project" value="TreeGrafter"/>
</dbReference>
<dbReference type="PANTHER" id="PTHR45745">
    <property type="entry name" value="PHOSPHOMANNOMUTASE 45A"/>
    <property type="match status" value="1"/>
</dbReference>
<keyword evidence="3" id="KW-0597">Phosphoprotein</keyword>
<proteinExistence type="inferred from homology"/>
<evidence type="ECO:0000259" key="9">
    <source>
        <dbReference type="Pfam" id="PF02880"/>
    </source>
</evidence>
<protein>
    <recommendedName>
        <fullName evidence="11">Alpha-D-phosphohexomutase alpha/beta/alpha domain-containing protein</fullName>
    </recommendedName>
</protein>
<keyword evidence="5" id="KW-0460">Magnesium</keyword>
<evidence type="ECO:0000313" key="10">
    <source>
        <dbReference type="EMBL" id="GAI08913.1"/>
    </source>
</evidence>
<comment type="cofactor">
    <cofactor evidence="1">
        <name>Mg(2+)</name>
        <dbReference type="ChEBI" id="CHEBI:18420"/>
    </cofactor>
</comment>
<feature type="domain" description="Alpha-D-phosphohexomutase alpha/beta/alpha" evidence="8">
    <location>
        <begin position="138"/>
        <end position="237"/>
    </location>
</feature>
<dbReference type="AlphaFoldDB" id="X1KQF0"/>
<evidence type="ECO:0000256" key="4">
    <source>
        <dbReference type="ARBA" id="ARBA00022723"/>
    </source>
</evidence>
<evidence type="ECO:0000256" key="5">
    <source>
        <dbReference type="ARBA" id="ARBA00022842"/>
    </source>
</evidence>
<dbReference type="PANTHER" id="PTHR45745:SF1">
    <property type="entry name" value="PHOSPHOGLUCOMUTASE 2B-RELATED"/>
    <property type="match status" value="1"/>
</dbReference>
<dbReference type="GO" id="GO:0005975">
    <property type="term" value="P:carbohydrate metabolic process"/>
    <property type="evidence" value="ECO:0007669"/>
    <property type="project" value="InterPro"/>
</dbReference>